<dbReference type="GO" id="GO:0005524">
    <property type="term" value="F:ATP binding"/>
    <property type="evidence" value="ECO:0007669"/>
    <property type="project" value="UniProtKB-KW"/>
</dbReference>
<keyword evidence="1" id="KW-0378">Hydrolase</keyword>
<keyword evidence="1" id="KW-0234">DNA repair</keyword>
<reference evidence="4" key="1">
    <citation type="submission" date="2025-08" db="UniProtKB">
        <authorList>
            <consortium name="RefSeq"/>
        </authorList>
    </citation>
    <scope>IDENTIFICATION</scope>
</reference>
<evidence type="ECO:0000313" key="4">
    <source>
        <dbReference type="RefSeq" id="XP_016449524.1"/>
    </source>
</evidence>
<keyword evidence="1" id="KW-0547">Nucleotide-binding</keyword>
<dbReference type="InterPro" id="IPR027417">
    <property type="entry name" value="P-loop_NTPase"/>
</dbReference>
<comment type="catalytic activity">
    <reaction evidence="1">
        <text>ATP + H2O = ADP + phosphate + H(+)</text>
        <dbReference type="Rhea" id="RHEA:13065"/>
        <dbReference type="ChEBI" id="CHEBI:15377"/>
        <dbReference type="ChEBI" id="CHEBI:15378"/>
        <dbReference type="ChEBI" id="CHEBI:30616"/>
        <dbReference type="ChEBI" id="CHEBI:43474"/>
        <dbReference type="ChEBI" id="CHEBI:456216"/>
        <dbReference type="EC" id="5.6.2.3"/>
    </reaction>
</comment>
<dbReference type="Gene3D" id="3.40.50.300">
    <property type="entry name" value="P-loop containing nucleotide triphosphate hydrolases"/>
    <property type="match status" value="1"/>
</dbReference>
<dbReference type="GO" id="GO:0000723">
    <property type="term" value="P:telomere maintenance"/>
    <property type="evidence" value="ECO:0007669"/>
    <property type="project" value="InterPro"/>
</dbReference>
<dbReference type="PaxDb" id="4097-A0A1S3YBP1"/>
<proteinExistence type="inferred from homology"/>
<dbReference type="AlphaFoldDB" id="A0A1S3YBP1"/>
<evidence type="ECO:0000259" key="2">
    <source>
        <dbReference type="Pfam" id="PF05970"/>
    </source>
</evidence>
<dbReference type="PANTHER" id="PTHR45786:SF66">
    <property type="entry name" value="HOOK MOTIF PROTEIN, PUTATIVE-RELATED"/>
    <property type="match status" value="1"/>
</dbReference>
<protein>
    <recommendedName>
        <fullName evidence="1">ATP-dependent DNA helicase</fullName>
        <ecNumber evidence="1">5.6.2.3</ecNumber>
    </recommendedName>
</protein>
<accession>A0A1S3YBP1</accession>
<gene>
    <name evidence="4" type="primary">LOC107774493</name>
</gene>
<feature type="domain" description="DNA helicase Pif1-like DEAD-box helicase" evidence="2">
    <location>
        <begin position="199"/>
        <end position="292"/>
    </location>
</feature>
<name>A0A1S3YBP1_TOBAC</name>
<dbReference type="InterPro" id="IPR010285">
    <property type="entry name" value="DNA_helicase_pif1-like_DEAD"/>
</dbReference>
<keyword evidence="1" id="KW-0067">ATP-binding</keyword>
<dbReference type="InterPro" id="IPR025476">
    <property type="entry name" value="Helitron_helicase-like"/>
</dbReference>
<dbReference type="GO" id="GO:0006310">
    <property type="term" value="P:DNA recombination"/>
    <property type="evidence" value="ECO:0007669"/>
    <property type="project" value="UniProtKB-KW"/>
</dbReference>
<dbReference type="PANTHER" id="PTHR45786">
    <property type="entry name" value="DNA BINDING PROTEIN-LIKE"/>
    <property type="match status" value="1"/>
</dbReference>
<dbReference type="Pfam" id="PF05970">
    <property type="entry name" value="PIF1"/>
    <property type="match status" value="1"/>
</dbReference>
<dbReference type="STRING" id="4097.A0A1S3YBP1"/>
<organism evidence="4">
    <name type="scientific">Nicotiana tabacum</name>
    <name type="common">Common tobacco</name>
    <dbReference type="NCBI Taxonomy" id="4097"/>
    <lineage>
        <taxon>Eukaryota</taxon>
        <taxon>Viridiplantae</taxon>
        <taxon>Streptophyta</taxon>
        <taxon>Embryophyta</taxon>
        <taxon>Tracheophyta</taxon>
        <taxon>Spermatophyta</taxon>
        <taxon>Magnoliopsida</taxon>
        <taxon>eudicotyledons</taxon>
        <taxon>Gunneridae</taxon>
        <taxon>Pentapetalae</taxon>
        <taxon>asterids</taxon>
        <taxon>lamiids</taxon>
        <taxon>Solanales</taxon>
        <taxon>Solanaceae</taxon>
        <taxon>Nicotianoideae</taxon>
        <taxon>Nicotianeae</taxon>
        <taxon>Nicotiana</taxon>
    </lineage>
</organism>
<comment type="cofactor">
    <cofactor evidence="1">
        <name>Mg(2+)</name>
        <dbReference type="ChEBI" id="CHEBI:18420"/>
    </cofactor>
</comment>
<dbReference type="RefSeq" id="XP_016449524.1">
    <property type="nucleotide sequence ID" value="XM_016594038.1"/>
</dbReference>
<dbReference type="GO" id="GO:0016887">
    <property type="term" value="F:ATP hydrolysis activity"/>
    <property type="evidence" value="ECO:0007669"/>
    <property type="project" value="RHEA"/>
</dbReference>
<dbReference type="EC" id="5.6.2.3" evidence="1"/>
<evidence type="ECO:0000256" key="1">
    <source>
        <dbReference type="RuleBase" id="RU363044"/>
    </source>
</evidence>
<dbReference type="OMA" id="PFTINEC"/>
<dbReference type="Pfam" id="PF14214">
    <property type="entry name" value="Helitron_like_N"/>
    <property type="match status" value="1"/>
</dbReference>
<keyword evidence="1" id="KW-0347">Helicase</keyword>
<dbReference type="KEGG" id="nta:107774493"/>
<dbReference type="GO" id="GO:0043139">
    <property type="term" value="F:5'-3' DNA helicase activity"/>
    <property type="evidence" value="ECO:0007669"/>
    <property type="project" value="UniProtKB-EC"/>
</dbReference>
<keyword evidence="1" id="KW-0233">DNA recombination</keyword>
<evidence type="ECO:0000259" key="3">
    <source>
        <dbReference type="Pfam" id="PF14214"/>
    </source>
</evidence>
<dbReference type="GO" id="GO:0006281">
    <property type="term" value="P:DNA repair"/>
    <property type="evidence" value="ECO:0007669"/>
    <property type="project" value="UniProtKB-KW"/>
</dbReference>
<sequence length="300" mass="34986">MREFFAYRIQERKDEVPTILSSGRLFQQFLVDGYAMLESSRLKFIRTYQKQLRVDSYKVLADAILHGDIDPSSQGKRIILPSSFTGGARYMVQNYQDAMTICKWAGYPDLFITFTCNPKWPEITRFVESRDLNYEDRPDILKTELTDDELKNRCLKKLDIIFKGCGKSFNDFPTMPRSYYNEEEFYGANRLINEELRPRFAIPLNPTEDSTCNIKKGSPLTKLIVKAKLIIWDEAPMMHKYYFEALDKTLRDILRFKDPSNLDHSFGGKTIILGSDFRQILFVITKGTRQDVMPPNWDGT</sequence>
<keyword evidence="1" id="KW-0227">DNA damage</keyword>
<dbReference type="OrthoDB" id="1928976at2759"/>
<comment type="similarity">
    <text evidence="1">Belongs to the helicase family.</text>
</comment>
<feature type="domain" description="Helitron helicase-like" evidence="3">
    <location>
        <begin position="4"/>
        <end position="141"/>
    </location>
</feature>